<name>A0ACB6ZE33_THEGA</name>
<evidence type="ECO:0000313" key="2">
    <source>
        <dbReference type="Proteomes" id="UP000886501"/>
    </source>
</evidence>
<comment type="caution">
    <text evidence="1">The sequence shown here is derived from an EMBL/GenBank/DDBJ whole genome shotgun (WGS) entry which is preliminary data.</text>
</comment>
<reference evidence="1" key="1">
    <citation type="submission" date="2019-10" db="EMBL/GenBank/DDBJ databases">
        <authorList>
            <consortium name="DOE Joint Genome Institute"/>
            <person name="Kuo A."/>
            <person name="Miyauchi S."/>
            <person name="Kiss E."/>
            <person name="Drula E."/>
            <person name="Kohler A."/>
            <person name="Sanchez-Garcia M."/>
            <person name="Andreopoulos B."/>
            <person name="Barry K.W."/>
            <person name="Bonito G."/>
            <person name="Buee M."/>
            <person name="Carver A."/>
            <person name="Chen C."/>
            <person name="Cichocki N."/>
            <person name="Clum A."/>
            <person name="Culley D."/>
            <person name="Crous P.W."/>
            <person name="Fauchery L."/>
            <person name="Girlanda M."/>
            <person name="Hayes R."/>
            <person name="Keri Z."/>
            <person name="Labutti K."/>
            <person name="Lipzen A."/>
            <person name="Lombard V."/>
            <person name="Magnuson J."/>
            <person name="Maillard F."/>
            <person name="Morin E."/>
            <person name="Murat C."/>
            <person name="Nolan M."/>
            <person name="Ohm R."/>
            <person name="Pangilinan J."/>
            <person name="Pereira M."/>
            <person name="Perotto S."/>
            <person name="Peter M."/>
            <person name="Riley R."/>
            <person name="Sitrit Y."/>
            <person name="Stielow B."/>
            <person name="Szollosi G."/>
            <person name="Zifcakova L."/>
            <person name="Stursova M."/>
            <person name="Spatafora J.W."/>
            <person name="Tedersoo L."/>
            <person name="Vaario L.-M."/>
            <person name="Yamada A."/>
            <person name="Yan M."/>
            <person name="Wang P."/>
            <person name="Xu J."/>
            <person name="Bruns T."/>
            <person name="Baldrian P."/>
            <person name="Vilgalys R."/>
            <person name="Henrissat B."/>
            <person name="Grigoriev I.V."/>
            <person name="Hibbett D."/>
            <person name="Nagy L.G."/>
            <person name="Martin F.M."/>
        </authorList>
    </citation>
    <scope>NUCLEOTIDE SEQUENCE</scope>
    <source>
        <strain evidence="1">P2</strain>
    </source>
</reference>
<protein>
    <submittedName>
        <fullName evidence="1">Uncharacterized protein</fullName>
    </submittedName>
</protein>
<accession>A0ACB6ZE33</accession>
<dbReference type="EMBL" id="MU118030">
    <property type="protein sequence ID" value="KAF9647603.1"/>
    <property type="molecule type" value="Genomic_DNA"/>
</dbReference>
<reference evidence="1" key="2">
    <citation type="journal article" date="2020" name="Nat. Commun.">
        <title>Large-scale genome sequencing of mycorrhizal fungi provides insights into the early evolution of symbiotic traits.</title>
        <authorList>
            <person name="Miyauchi S."/>
            <person name="Kiss E."/>
            <person name="Kuo A."/>
            <person name="Drula E."/>
            <person name="Kohler A."/>
            <person name="Sanchez-Garcia M."/>
            <person name="Morin E."/>
            <person name="Andreopoulos B."/>
            <person name="Barry K.W."/>
            <person name="Bonito G."/>
            <person name="Buee M."/>
            <person name="Carver A."/>
            <person name="Chen C."/>
            <person name="Cichocki N."/>
            <person name="Clum A."/>
            <person name="Culley D."/>
            <person name="Crous P.W."/>
            <person name="Fauchery L."/>
            <person name="Girlanda M."/>
            <person name="Hayes R.D."/>
            <person name="Keri Z."/>
            <person name="LaButti K."/>
            <person name="Lipzen A."/>
            <person name="Lombard V."/>
            <person name="Magnuson J."/>
            <person name="Maillard F."/>
            <person name="Murat C."/>
            <person name="Nolan M."/>
            <person name="Ohm R.A."/>
            <person name="Pangilinan J."/>
            <person name="Pereira M.F."/>
            <person name="Perotto S."/>
            <person name="Peter M."/>
            <person name="Pfister S."/>
            <person name="Riley R."/>
            <person name="Sitrit Y."/>
            <person name="Stielow J.B."/>
            <person name="Szollosi G."/>
            <person name="Zifcakova L."/>
            <person name="Stursova M."/>
            <person name="Spatafora J.W."/>
            <person name="Tedersoo L."/>
            <person name="Vaario L.M."/>
            <person name="Yamada A."/>
            <person name="Yan M."/>
            <person name="Wang P."/>
            <person name="Xu J."/>
            <person name="Bruns T."/>
            <person name="Baldrian P."/>
            <person name="Vilgalys R."/>
            <person name="Dunand C."/>
            <person name="Henrissat B."/>
            <person name="Grigoriev I.V."/>
            <person name="Hibbett D."/>
            <person name="Nagy L.G."/>
            <person name="Martin F.M."/>
        </authorList>
    </citation>
    <scope>NUCLEOTIDE SEQUENCE</scope>
    <source>
        <strain evidence="1">P2</strain>
    </source>
</reference>
<proteinExistence type="predicted"/>
<gene>
    <name evidence="1" type="ORF">BDM02DRAFT_2635895</name>
</gene>
<dbReference type="Proteomes" id="UP000886501">
    <property type="component" value="Unassembled WGS sequence"/>
</dbReference>
<evidence type="ECO:0000313" key="1">
    <source>
        <dbReference type="EMBL" id="KAF9647603.1"/>
    </source>
</evidence>
<keyword evidence="2" id="KW-1185">Reference proteome</keyword>
<organism evidence="1 2">
    <name type="scientific">Thelephora ganbajun</name>
    <name type="common">Ganba fungus</name>
    <dbReference type="NCBI Taxonomy" id="370292"/>
    <lineage>
        <taxon>Eukaryota</taxon>
        <taxon>Fungi</taxon>
        <taxon>Dikarya</taxon>
        <taxon>Basidiomycota</taxon>
        <taxon>Agaricomycotina</taxon>
        <taxon>Agaricomycetes</taxon>
        <taxon>Thelephorales</taxon>
        <taxon>Thelephoraceae</taxon>
        <taxon>Thelephora</taxon>
    </lineage>
</organism>
<sequence length="113" mass="12595">MPHYCCSVIFYLFVVVAGTVSMSCPYQTPESRVPRSAASAALATVSVRRHAVGHSHQSLRSRTRIESLKGVLCEVPRMLVIDTLRLVLAMVWVFVAFARGVYMWFFGTSSIPE</sequence>